<feature type="coiled-coil region" evidence="2">
    <location>
        <begin position="548"/>
        <end position="585"/>
    </location>
</feature>
<evidence type="ECO:0000313" key="6">
    <source>
        <dbReference type="Proteomes" id="UP001187471"/>
    </source>
</evidence>
<dbReference type="SUPFAM" id="SSF57850">
    <property type="entry name" value="RING/U-box"/>
    <property type="match status" value="1"/>
</dbReference>
<dbReference type="AlphaFoldDB" id="A0AA88UMG5"/>
<name>A0AA88UMG5_9ASTE</name>
<dbReference type="InterPro" id="IPR046934">
    <property type="entry name" value="PIR2-like"/>
</dbReference>
<dbReference type="InterPro" id="IPR001841">
    <property type="entry name" value="Znf_RING"/>
</dbReference>
<evidence type="ECO:0000259" key="4">
    <source>
        <dbReference type="PROSITE" id="PS50089"/>
    </source>
</evidence>
<evidence type="ECO:0000256" key="2">
    <source>
        <dbReference type="SAM" id="Coils"/>
    </source>
</evidence>
<proteinExistence type="predicted"/>
<keyword evidence="2" id="KW-0175">Coiled coil</keyword>
<dbReference type="PROSITE" id="PS50089">
    <property type="entry name" value="ZF_RING_2"/>
    <property type="match status" value="1"/>
</dbReference>
<dbReference type="InterPro" id="IPR013083">
    <property type="entry name" value="Znf_RING/FYVE/PHD"/>
</dbReference>
<feature type="non-terminal residue" evidence="5">
    <location>
        <position position="1"/>
    </location>
</feature>
<gene>
    <name evidence="5" type="ORF">RJ640_019819</name>
</gene>
<reference evidence="5" key="1">
    <citation type="submission" date="2022-12" db="EMBL/GenBank/DDBJ databases">
        <title>Draft genome assemblies for two species of Escallonia (Escalloniales).</title>
        <authorList>
            <person name="Chanderbali A."/>
            <person name="Dervinis C."/>
            <person name="Anghel I."/>
            <person name="Soltis D."/>
            <person name="Soltis P."/>
            <person name="Zapata F."/>
        </authorList>
    </citation>
    <scope>NUCLEOTIDE SEQUENCE</scope>
    <source>
        <strain evidence="5">UCBG92.1500</strain>
        <tissue evidence="5">Leaf</tissue>
    </source>
</reference>
<feature type="coiled-coil region" evidence="2">
    <location>
        <begin position="636"/>
        <end position="765"/>
    </location>
</feature>
<dbReference type="InterPro" id="IPR046527">
    <property type="entry name" value="PIR2-like_helical"/>
</dbReference>
<dbReference type="Gene3D" id="3.30.40.10">
    <property type="entry name" value="Zinc/RING finger domain, C3HC4 (zinc finger)"/>
    <property type="match status" value="1"/>
</dbReference>
<dbReference type="PANTHER" id="PTHR46405:SF9">
    <property type="entry name" value="E3 UBIQUITIN-PROTEIN LIGASE RF298"/>
    <property type="match status" value="1"/>
</dbReference>
<keyword evidence="1" id="KW-0863">Zinc-finger</keyword>
<accession>A0AA88UMG5</accession>
<feature type="domain" description="RING-type" evidence="4">
    <location>
        <begin position="815"/>
        <end position="855"/>
    </location>
</feature>
<dbReference type="CDD" id="cd23128">
    <property type="entry name" value="RING-HC_MIP1-like"/>
    <property type="match status" value="1"/>
</dbReference>
<dbReference type="GO" id="GO:0008270">
    <property type="term" value="F:zinc ion binding"/>
    <property type="evidence" value="ECO:0007669"/>
    <property type="project" value="UniProtKB-KW"/>
</dbReference>
<evidence type="ECO:0000256" key="1">
    <source>
        <dbReference type="PROSITE-ProRule" id="PRU00175"/>
    </source>
</evidence>
<dbReference type="PANTHER" id="PTHR46405">
    <property type="entry name" value="OS05G0141500 PROTEIN"/>
    <property type="match status" value="1"/>
</dbReference>
<comment type="caution">
    <text evidence="5">The sequence shown here is derived from an EMBL/GenBank/DDBJ whole genome shotgun (WGS) entry which is preliminary data.</text>
</comment>
<keyword evidence="1" id="KW-0479">Metal-binding</keyword>
<feature type="region of interest" description="Disordered" evidence="3">
    <location>
        <begin position="463"/>
        <end position="496"/>
    </location>
</feature>
<organism evidence="5 6">
    <name type="scientific">Escallonia rubra</name>
    <dbReference type="NCBI Taxonomy" id="112253"/>
    <lineage>
        <taxon>Eukaryota</taxon>
        <taxon>Viridiplantae</taxon>
        <taxon>Streptophyta</taxon>
        <taxon>Embryophyta</taxon>
        <taxon>Tracheophyta</taxon>
        <taxon>Spermatophyta</taxon>
        <taxon>Magnoliopsida</taxon>
        <taxon>eudicotyledons</taxon>
        <taxon>Gunneridae</taxon>
        <taxon>Pentapetalae</taxon>
        <taxon>asterids</taxon>
        <taxon>campanulids</taxon>
        <taxon>Escalloniales</taxon>
        <taxon>Escalloniaceae</taxon>
        <taxon>Escallonia</taxon>
    </lineage>
</organism>
<evidence type="ECO:0000256" key="3">
    <source>
        <dbReference type="SAM" id="MobiDB-lite"/>
    </source>
</evidence>
<dbReference type="EMBL" id="JAVXUO010000638">
    <property type="protein sequence ID" value="KAK2990539.1"/>
    <property type="molecule type" value="Genomic_DNA"/>
</dbReference>
<keyword evidence="6" id="KW-1185">Reference proteome</keyword>
<evidence type="ECO:0000313" key="5">
    <source>
        <dbReference type="EMBL" id="KAK2990539.1"/>
    </source>
</evidence>
<sequence>DEDDMKGVCNLLLLKNSNLSPRNAKFKGTDSLAVLPSYTRSSRGRNSGVKGTTGFIFIRRKLAEMTDCGSSDGSNQGFSFGAIQEKGSRNKRKYLADFSLDVPIDTTSSSLTEFPRYELLEENIRKKLSDLETIEAMANQLDTEEIEEDCQSNWDDPVVSQLEELLSTNLSAIFQSAIKRVAECGYSKEIAEWVVLRSGFDYGSKDVVSDIVDGALLYLTREKEFDTSTRHTFEDLQDLVEYTVVEMISVLREVKPSLSVAEAMWCLLICDLNLSHACGVEEGESSSVSTNPDLKSEIQSSETIISNHGKPSMCRPSNPYPNNSQAEIPVTEESCNLRNLKTSLVREVSAAGKESVISLPVSGGKLTSLSISRDYVKTVSQTTIEEQYGVSRKGCSGHTKKDVLKHKMLHFEKNYKGRMSKGAFKAKLAGWGALVDKKLKSPIDSSGVNMKNYAAPLPKKDDVSALPAASTKPSALVPSETKATPQPQSSTAVSSKTSDYYAGMSYDKSQGKYVPQDEKDEAILALVPRLQALEKELQGWSDWANEKVMQATRRLSKDRADLKTLRQEKEESEKFKKEKLVLEENTIKRLSEMEHALCNAAGQIEMANSTVCRLEEENTVLKKEMGVAKLEAVESAENLQEAVLREQETLKKAQSCEPQKGLLQEELTTKKREMADLQQAIEKAKVLHNQIEANRKYEEREKDKLLMHAATIRKERARLEALAEAEKETIRQKADNDMQKYKDGIKKLESEISKLRLESESSKIEALRNVGYGGCLAEDKSTPTFQGYQAPKVSKRLAVFRDNFGAASLKPERECVMCLSEEKAVVFLPCAHQVLCPDCNVLHEKQGMNDCPSCRSPIQRRIHARFTRS</sequence>
<feature type="compositionally biased region" description="Polar residues" evidence="3">
    <location>
        <begin position="481"/>
        <end position="496"/>
    </location>
</feature>
<keyword evidence="1" id="KW-0862">Zinc</keyword>
<dbReference type="Pfam" id="PF20235">
    <property type="entry name" value="PIR2-like_helical"/>
    <property type="match status" value="1"/>
</dbReference>
<dbReference type="Proteomes" id="UP001187471">
    <property type="component" value="Unassembled WGS sequence"/>
</dbReference>
<protein>
    <recommendedName>
        <fullName evidence="4">RING-type domain-containing protein</fullName>
    </recommendedName>
</protein>
<dbReference type="Pfam" id="PF13920">
    <property type="entry name" value="zf-C3HC4_3"/>
    <property type="match status" value="1"/>
</dbReference>